<dbReference type="PRINTS" id="PR00625">
    <property type="entry name" value="JDOMAIN"/>
</dbReference>
<dbReference type="Proteomes" id="UP000596742">
    <property type="component" value="Unassembled WGS sequence"/>
</dbReference>
<dbReference type="EMBL" id="UYJE01008072">
    <property type="protein sequence ID" value="VDI60830.1"/>
    <property type="molecule type" value="Genomic_DNA"/>
</dbReference>
<dbReference type="SUPFAM" id="SSF46565">
    <property type="entry name" value="Chaperone J-domain"/>
    <property type="match status" value="1"/>
</dbReference>
<dbReference type="InterPro" id="IPR019734">
    <property type="entry name" value="TPR_rpt"/>
</dbReference>
<dbReference type="GO" id="GO:0005789">
    <property type="term" value="C:endoplasmic reticulum membrane"/>
    <property type="evidence" value="ECO:0007669"/>
    <property type="project" value="UniProtKB-SubCell"/>
</dbReference>
<evidence type="ECO:0000256" key="2">
    <source>
        <dbReference type="ARBA" id="ARBA00022692"/>
    </source>
</evidence>
<dbReference type="PROSITE" id="PS00636">
    <property type="entry name" value="DNAJ_1"/>
    <property type="match status" value="1"/>
</dbReference>
<keyword evidence="4" id="KW-1133">Transmembrane helix</keyword>
<feature type="region of interest" description="Disordered" evidence="7">
    <location>
        <begin position="52"/>
        <end position="90"/>
    </location>
</feature>
<protein>
    <submittedName>
        <fullName evidence="9">DnaJ homolog subfamily B member 12</fullName>
    </submittedName>
</protein>
<dbReference type="Gene3D" id="1.10.287.110">
    <property type="entry name" value="DnaJ domain"/>
    <property type="match status" value="1"/>
</dbReference>
<comment type="caution">
    <text evidence="9">The sequence shown here is derived from an EMBL/GenBank/DDBJ whole genome shotgun (WGS) entry which is preliminary data.</text>
</comment>
<dbReference type="CDD" id="cd06257">
    <property type="entry name" value="DnaJ"/>
    <property type="match status" value="1"/>
</dbReference>
<feature type="repeat" description="TPR" evidence="6">
    <location>
        <begin position="8"/>
        <end position="41"/>
    </location>
</feature>
<dbReference type="InterPro" id="IPR036869">
    <property type="entry name" value="J_dom_sf"/>
</dbReference>
<dbReference type="FunFam" id="1.10.287.110:FF:000070">
    <property type="entry name" value="Endoplasmic reticulum protein, putative"/>
    <property type="match status" value="1"/>
</dbReference>
<dbReference type="InterPro" id="IPR051100">
    <property type="entry name" value="DnaJ_subfamily_B/C"/>
</dbReference>
<dbReference type="OrthoDB" id="442087at2759"/>
<dbReference type="InterPro" id="IPR018253">
    <property type="entry name" value="DnaJ_domain_CS"/>
</dbReference>
<evidence type="ECO:0000256" key="5">
    <source>
        <dbReference type="ARBA" id="ARBA00023136"/>
    </source>
</evidence>
<accession>A0A8B6G9I6</accession>
<keyword evidence="2" id="KW-0812">Transmembrane</keyword>
<dbReference type="Pfam" id="PF09320">
    <property type="entry name" value="DUF1977"/>
    <property type="match status" value="1"/>
</dbReference>
<evidence type="ECO:0000256" key="1">
    <source>
        <dbReference type="ARBA" id="ARBA00004389"/>
    </source>
</evidence>
<dbReference type="PANTHER" id="PTHR43908">
    <property type="entry name" value="AT29763P-RELATED"/>
    <property type="match status" value="1"/>
</dbReference>
<dbReference type="PROSITE" id="PS50076">
    <property type="entry name" value="DNAJ_2"/>
    <property type="match status" value="1"/>
</dbReference>
<dbReference type="AlphaFoldDB" id="A0A8B6G9I6"/>
<evidence type="ECO:0000259" key="8">
    <source>
        <dbReference type="PROSITE" id="PS50076"/>
    </source>
</evidence>
<sequence>MDGNKDESERCISLAIKYSKLGDREKALKFLNKAERLYPSQKAKDLIESLTEINDTAEKENQSEPNNTEGVRQRKGSQSRVKEEKNEPEKKEIEYTKENLEAVKRIKKVKCYYEILNVEKDATENDLKKAYRRLALQMHPDKNKAPGATEAFKAIGKAFAVLSDADKRRKYDVHGPEEESSQHNHQQYYETEVSPEELFNMFFGGGFPTNNVYRTHRDNVYRHHHHHHNRNAYHFQRQENVSNDASYTLLLQLAPILLLVFLSVLSSFLVGEPLYSLQQSDKHPISRKTSNLNVPYFLKKDYQMESRAELRRIERQVEEEYISNLRNSCWRERSYKENMLWKARNYADARLYDKASKMETPSCDRLQEIYA</sequence>
<keyword evidence="3" id="KW-0256">Endoplasmic reticulum</keyword>
<dbReference type="InterPro" id="IPR001623">
    <property type="entry name" value="DnaJ_domain"/>
</dbReference>
<name>A0A8B6G9I6_MYTGA</name>
<keyword evidence="6" id="KW-0802">TPR repeat</keyword>
<organism evidence="9 10">
    <name type="scientific">Mytilus galloprovincialis</name>
    <name type="common">Mediterranean mussel</name>
    <dbReference type="NCBI Taxonomy" id="29158"/>
    <lineage>
        <taxon>Eukaryota</taxon>
        <taxon>Metazoa</taxon>
        <taxon>Spiralia</taxon>
        <taxon>Lophotrochozoa</taxon>
        <taxon>Mollusca</taxon>
        <taxon>Bivalvia</taxon>
        <taxon>Autobranchia</taxon>
        <taxon>Pteriomorphia</taxon>
        <taxon>Mytilida</taxon>
        <taxon>Mytiloidea</taxon>
        <taxon>Mytilidae</taxon>
        <taxon>Mytilinae</taxon>
        <taxon>Mytilus</taxon>
    </lineage>
</organism>
<proteinExistence type="predicted"/>
<dbReference type="InterPro" id="IPR015399">
    <property type="entry name" value="DUF1977_DnaJ-like"/>
</dbReference>
<dbReference type="GO" id="GO:0071218">
    <property type="term" value="P:cellular response to misfolded protein"/>
    <property type="evidence" value="ECO:0007669"/>
    <property type="project" value="TreeGrafter"/>
</dbReference>
<dbReference type="GO" id="GO:0030544">
    <property type="term" value="F:Hsp70 protein binding"/>
    <property type="evidence" value="ECO:0007669"/>
    <property type="project" value="TreeGrafter"/>
</dbReference>
<keyword evidence="10" id="KW-1185">Reference proteome</keyword>
<dbReference type="PROSITE" id="PS50005">
    <property type="entry name" value="TPR"/>
    <property type="match status" value="1"/>
</dbReference>
<comment type="subcellular location">
    <subcellularLocation>
        <location evidence="1">Endoplasmic reticulum membrane</location>
        <topology evidence="1">Single-pass membrane protein</topology>
    </subcellularLocation>
</comment>
<dbReference type="Pfam" id="PF00226">
    <property type="entry name" value="DnaJ"/>
    <property type="match status" value="1"/>
</dbReference>
<evidence type="ECO:0000256" key="4">
    <source>
        <dbReference type="ARBA" id="ARBA00022989"/>
    </source>
</evidence>
<evidence type="ECO:0000313" key="9">
    <source>
        <dbReference type="EMBL" id="VDI60830.1"/>
    </source>
</evidence>
<dbReference type="SMART" id="SM00271">
    <property type="entry name" value="DnaJ"/>
    <property type="match status" value="1"/>
</dbReference>
<evidence type="ECO:0000256" key="3">
    <source>
        <dbReference type="ARBA" id="ARBA00022824"/>
    </source>
</evidence>
<evidence type="ECO:0000256" key="7">
    <source>
        <dbReference type="SAM" id="MobiDB-lite"/>
    </source>
</evidence>
<gene>
    <name evidence="9" type="ORF">MGAL_10B074931</name>
</gene>
<evidence type="ECO:0000256" key="6">
    <source>
        <dbReference type="PROSITE-ProRule" id="PRU00339"/>
    </source>
</evidence>
<dbReference type="PANTHER" id="PTHR43908:SF3">
    <property type="entry name" value="AT29763P-RELATED"/>
    <property type="match status" value="1"/>
</dbReference>
<evidence type="ECO:0000313" key="10">
    <source>
        <dbReference type="Proteomes" id="UP000596742"/>
    </source>
</evidence>
<keyword evidence="5" id="KW-0472">Membrane</keyword>
<reference evidence="9" key="1">
    <citation type="submission" date="2018-11" db="EMBL/GenBank/DDBJ databases">
        <authorList>
            <person name="Alioto T."/>
            <person name="Alioto T."/>
        </authorList>
    </citation>
    <scope>NUCLEOTIDE SEQUENCE</scope>
</reference>
<feature type="domain" description="J" evidence="8">
    <location>
        <begin position="111"/>
        <end position="175"/>
    </location>
</feature>
<feature type="compositionally biased region" description="Basic and acidic residues" evidence="7">
    <location>
        <begin position="80"/>
        <end position="90"/>
    </location>
</feature>